<dbReference type="AlphaFoldDB" id="A0A7M7K3E8"/>
<evidence type="ECO:0000313" key="2">
    <source>
        <dbReference type="EnsemblMetazoa" id="XP_022660221"/>
    </source>
</evidence>
<evidence type="ECO:0008006" key="4">
    <source>
        <dbReference type="Google" id="ProtNLM"/>
    </source>
</evidence>
<keyword evidence="3" id="KW-1185">Reference proteome</keyword>
<dbReference type="Proteomes" id="UP000594260">
    <property type="component" value="Unplaced"/>
</dbReference>
<feature type="compositionally biased region" description="Basic and acidic residues" evidence="1">
    <location>
        <begin position="251"/>
        <end position="266"/>
    </location>
</feature>
<accession>A0A7M7K3E8</accession>
<evidence type="ECO:0000256" key="1">
    <source>
        <dbReference type="SAM" id="MobiDB-lite"/>
    </source>
</evidence>
<proteinExistence type="predicted"/>
<evidence type="ECO:0000313" key="3">
    <source>
        <dbReference type="Proteomes" id="UP000594260"/>
    </source>
</evidence>
<protein>
    <recommendedName>
        <fullName evidence="4">Platelet-derived growth factor (PDGF) family profile domain-containing protein</fullName>
    </recommendedName>
</protein>
<dbReference type="SUPFAM" id="SSF57501">
    <property type="entry name" value="Cystine-knot cytokines"/>
    <property type="match status" value="1"/>
</dbReference>
<feature type="region of interest" description="Disordered" evidence="1">
    <location>
        <begin position="251"/>
        <end position="272"/>
    </location>
</feature>
<sequence length="272" mass="30668">MDHLTIKLVKAEKHFFEMEVRAACASPRERVICVQDHYPDADIIYQPACTILHRCDEHSGCCEPPKKCQSASSEQVALFFKTSDTTIPVIKFDFTNHTSCRCDVDEIGAVAPAPPEVSHLDSGHELEIEEHFDDELQDEFLMDSTLNSCPRCPRLFSKRFERGLCKCDCFDGDSLCKSIKSGREKLSEEERRCIQRNACNKPTCAAGHYFNVDFGECRKPSYEKLTLSDEEKQALSSSLLEGESDLTTLELNKEEKATTNDKDANLHDGITS</sequence>
<dbReference type="GO" id="GO:0035099">
    <property type="term" value="P:hemocyte migration"/>
    <property type="evidence" value="ECO:0007669"/>
    <property type="project" value="TreeGrafter"/>
</dbReference>
<dbReference type="InterPro" id="IPR029034">
    <property type="entry name" value="Cystine-knot_cytokine"/>
</dbReference>
<dbReference type="Gene3D" id="2.10.90.10">
    <property type="entry name" value="Cystine-knot cytokines"/>
    <property type="match status" value="1"/>
</dbReference>
<dbReference type="GeneID" id="111249974"/>
<dbReference type="RefSeq" id="XP_022660221.1">
    <property type="nucleotide sequence ID" value="XM_022804486.1"/>
</dbReference>
<reference evidence="2" key="1">
    <citation type="submission" date="2021-01" db="UniProtKB">
        <authorList>
            <consortium name="EnsemblMetazoa"/>
        </authorList>
    </citation>
    <scope>IDENTIFICATION</scope>
</reference>
<name>A0A7M7K3E8_VARDE</name>
<organism evidence="2 3">
    <name type="scientific">Varroa destructor</name>
    <name type="common">Honeybee mite</name>
    <dbReference type="NCBI Taxonomy" id="109461"/>
    <lineage>
        <taxon>Eukaryota</taxon>
        <taxon>Metazoa</taxon>
        <taxon>Ecdysozoa</taxon>
        <taxon>Arthropoda</taxon>
        <taxon>Chelicerata</taxon>
        <taxon>Arachnida</taxon>
        <taxon>Acari</taxon>
        <taxon>Parasitiformes</taxon>
        <taxon>Mesostigmata</taxon>
        <taxon>Gamasina</taxon>
        <taxon>Dermanyssoidea</taxon>
        <taxon>Varroidae</taxon>
        <taxon>Varroa</taxon>
    </lineage>
</organism>
<dbReference type="PANTHER" id="PTHR21719:SF1">
    <property type="entry name" value="FI06402P-RELATED"/>
    <property type="match status" value="1"/>
</dbReference>
<dbReference type="EnsemblMetazoa" id="XM_022804486">
    <property type="protein sequence ID" value="XP_022660221"/>
    <property type="gene ID" value="LOC111249974"/>
</dbReference>
<dbReference type="PANTHER" id="PTHR21719">
    <property type="entry name" value="FI06402P-RELATED"/>
    <property type="match status" value="1"/>
</dbReference>